<protein>
    <submittedName>
        <fullName evidence="5">Aspartate aminotransferase family protein</fullName>
    </submittedName>
</protein>
<dbReference type="Pfam" id="PF00202">
    <property type="entry name" value="Aminotran_3"/>
    <property type="match status" value="1"/>
</dbReference>
<dbReference type="GO" id="GO:0008483">
    <property type="term" value="F:transaminase activity"/>
    <property type="evidence" value="ECO:0007669"/>
    <property type="project" value="UniProtKB-KW"/>
</dbReference>
<organism evidence="5 6">
    <name type="scientific">Marinibaculum pumilum</name>
    <dbReference type="NCBI Taxonomy" id="1766165"/>
    <lineage>
        <taxon>Bacteria</taxon>
        <taxon>Pseudomonadati</taxon>
        <taxon>Pseudomonadota</taxon>
        <taxon>Alphaproteobacteria</taxon>
        <taxon>Rhodospirillales</taxon>
        <taxon>Rhodospirillaceae</taxon>
        <taxon>Marinibaculum</taxon>
    </lineage>
</organism>
<dbReference type="CDD" id="cd00610">
    <property type="entry name" value="OAT_like"/>
    <property type="match status" value="1"/>
</dbReference>
<comment type="similarity">
    <text evidence="4">Belongs to the class-III pyridoxal-phosphate-dependent aminotransferase family.</text>
</comment>
<proteinExistence type="inferred from homology"/>
<dbReference type="NCBIfam" id="NF004767">
    <property type="entry name" value="PRK06105.1"/>
    <property type="match status" value="1"/>
</dbReference>
<dbReference type="InterPro" id="IPR015421">
    <property type="entry name" value="PyrdxlP-dep_Trfase_major"/>
</dbReference>
<dbReference type="EMBL" id="JBHRTR010000029">
    <property type="protein sequence ID" value="MFC3228989.1"/>
    <property type="molecule type" value="Genomic_DNA"/>
</dbReference>
<gene>
    <name evidence="5" type="ORF">ACFOGJ_17220</name>
</gene>
<evidence type="ECO:0000313" key="5">
    <source>
        <dbReference type="EMBL" id="MFC3228989.1"/>
    </source>
</evidence>
<dbReference type="InterPro" id="IPR005814">
    <property type="entry name" value="Aminotrans_3"/>
</dbReference>
<reference evidence="6" key="1">
    <citation type="journal article" date="2019" name="Int. J. Syst. Evol. Microbiol.">
        <title>The Global Catalogue of Microorganisms (GCM) 10K type strain sequencing project: providing services to taxonomists for standard genome sequencing and annotation.</title>
        <authorList>
            <consortium name="The Broad Institute Genomics Platform"/>
            <consortium name="The Broad Institute Genome Sequencing Center for Infectious Disease"/>
            <person name="Wu L."/>
            <person name="Ma J."/>
        </authorList>
    </citation>
    <scope>NUCLEOTIDE SEQUENCE [LARGE SCALE GENOMIC DNA]</scope>
    <source>
        <strain evidence="6">KCTC 42964</strain>
    </source>
</reference>
<evidence type="ECO:0000313" key="6">
    <source>
        <dbReference type="Proteomes" id="UP001595528"/>
    </source>
</evidence>
<dbReference type="Proteomes" id="UP001595528">
    <property type="component" value="Unassembled WGS sequence"/>
</dbReference>
<dbReference type="InterPro" id="IPR015424">
    <property type="entry name" value="PyrdxlP-dep_Trfase"/>
</dbReference>
<evidence type="ECO:0000256" key="2">
    <source>
        <dbReference type="ARBA" id="ARBA00022679"/>
    </source>
</evidence>
<name>A0ABV7L3A0_9PROT</name>
<dbReference type="Gene3D" id="3.40.640.10">
    <property type="entry name" value="Type I PLP-dependent aspartate aminotransferase-like (Major domain)"/>
    <property type="match status" value="1"/>
</dbReference>
<sequence>MNYAPNSAAARDIANVLHPYTNLRKHEEKGPLIITKGQGVHVWDDQGNRYIEGMAGLWCASLGWNEEELIEAAVKQMRELPYYHGFTHKSSMPSIDLAEKLKSIAPADFSKVFFVNSGSEANDTQVKLVRYYNNAVGRPEKKKIIGRIKGYHGVTVAAASLTGIPLNHKSFDLPIEGVRHTDCPHHYRYAEPGESEEEFSTRLAKNLEELIIKEGPETVAAFIAEPVMGAGGVIVPPEGYFEKIQAVLTKYDVWMIADEVITGFMRTGNMWGSQTFGIRPNTLSCAKQLSSAYLPIAAVMVDDPIYQAIADESKSIGAFGHGYTYSGHPVSAAVALRTLQLYEERNTLAHVQAIYPAFQKRLKALADHPLVGEARGVGLVGAVELVADKPSKREFAATDGVAAQCVEFAQAHGVILRAIGAGAVTICPPLMIEEGQIHEIFDALEKALDDTDGWVNKKGLRQVAA</sequence>
<dbReference type="PANTHER" id="PTHR42684:SF3">
    <property type="entry name" value="ADENOSYLMETHIONINE-8-AMINO-7-OXONONANOATE AMINOTRANSFERASE"/>
    <property type="match status" value="1"/>
</dbReference>
<evidence type="ECO:0000256" key="4">
    <source>
        <dbReference type="RuleBase" id="RU003560"/>
    </source>
</evidence>
<keyword evidence="2" id="KW-0808">Transferase</keyword>
<dbReference type="Gene3D" id="3.90.1150.10">
    <property type="entry name" value="Aspartate Aminotransferase, domain 1"/>
    <property type="match status" value="1"/>
</dbReference>
<evidence type="ECO:0000256" key="3">
    <source>
        <dbReference type="ARBA" id="ARBA00022898"/>
    </source>
</evidence>
<comment type="caution">
    <text evidence="5">The sequence shown here is derived from an EMBL/GenBank/DDBJ whole genome shotgun (WGS) entry which is preliminary data.</text>
</comment>
<dbReference type="PANTHER" id="PTHR42684">
    <property type="entry name" value="ADENOSYLMETHIONINE-8-AMINO-7-OXONONANOATE AMINOTRANSFERASE"/>
    <property type="match status" value="1"/>
</dbReference>
<keyword evidence="3 4" id="KW-0663">Pyridoxal phosphate</keyword>
<dbReference type="InterPro" id="IPR015422">
    <property type="entry name" value="PyrdxlP-dep_Trfase_small"/>
</dbReference>
<accession>A0ABV7L3A0</accession>
<dbReference type="SUPFAM" id="SSF53383">
    <property type="entry name" value="PLP-dependent transferases"/>
    <property type="match status" value="1"/>
</dbReference>
<keyword evidence="6" id="KW-1185">Reference proteome</keyword>
<keyword evidence="1 5" id="KW-0032">Aminotransferase</keyword>
<evidence type="ECO:0000256" key="1">
    <source>
        <dbReference type="ARBA" id="ARBA00022576"/>
    </source>
</evidence>
<dbReference type="RefSeq" id="WP_379902707.1">
    <property type="nucleotide sequence ID" value="NZ_JBHRTR010000029.1"/>
</dbReference>
<dbReference type="PIRSF" id="PIRSF000521">
    <property type="entry name" value="Transaminase_4ab_Lys_Orn"/>
    <property type="match status" value="1"/>
</dbReference>
<dbReference type="NCBIfam" id="NF005682">
    <property type="entry name" value="PRK07480.1"/>
    <property type="match status" value="1"/>
</dbReference>